<sequence>TRLTVKLFLAIPKQQLQEKVPLSVLQGMCIAVIGPTFEDLALNVHKNISNISYIIAGRSAGYIGGSLLGGTLLDCLNPYLLLGLSMLLTAVGMCAIPLCRNVLLLMGLMSCIGISMGILDTGGNVLALNTWGEQAGPHMQALHFSFAAGAFAAPIIAQLLFGVRGNHSSVAESVTAGAGAVHDVQTWSHLSPMWAYVVIGLFVFLSALSFFALYCCGIRSRGRAHSVLEQPQVAKHHRAIVALLFFFFFAYVGAEVAYGSFIFTFSKDFVHLEEAEAGGINTLFWGSFAACRGLAILLATCVSPGALITVSLLCCCISCLLLCLFPLQRAVLWAGSALYGVSMAVVFPSGLSWVEQYTPVTGRTAAVLVVGAALGEMVLPVLLGFLMGRVSGEPLLMYQALACAILCSILFPAMYWLAVVSGARTQGDGEREFRQALLLPENYTTFYLFA</sequence>
<dbReference type="GO" id="GO:0016020">
    <property type="term" value="C:membrane"/>
    <property type="evidence" value="ECO:0007669"/>
    <property type="project" value="UniProtKB-SubCell"/>
</dbReference>
<feature type="transmembrane region" description="Helical" evidence="6">
    <location>
        <begin position="193"/>
        <end position="218"/>
    </location>
</feature>
<dbReference type="PANTHER" id="PTHR23121">
    <property type="entry name" value="SODIUM-DEPENDENT GLUCOSE TRANSPORTER 1"/>
    <property type="match status" value="1"/>
</dbReference>
<organism evidence="7 8">
    <name type="scientific">Neogobius melanostomus</name>
    <name type="common">round goby</name>
    <dbReference type="NCBI Taxonomy" id="47308"/>
    <lineage>
        <taxon>Eukaryota</taxon>
        <taxon>Metazoa</taxon>
        <taxon>Chordata</taxon>
        <taxon>Craniata</taxon>
        <taxon>Vertebrata</taxon>
        <taxon>Euteleostomi</taxon>
        <taxon>Actinopterygii</taxon>
        <taxon>Neopterygii</taxon>
        <taxon>Teleostei</taxon>
        <taxon>Neoteleostei</taxon>
        <taxon>Acanthomorphata</taxon>
        <taxon>Gobiaria</taxon>
        <taxon>Gobiiformes</taxon>
        <taxon>Gobioidei</taxon>
        <taxon>Gobiidae</taxon>
        <taxon>Benthophilinae</taxon>
        <taxon>Neogobiini</taxon>
        <taxon>Neogobius</taxon>
    </lineage>
</organism>
<dbReference type="GO" id="GO:0022857">
    <property type="term" value="F:transmembrane transporter activity"/>
    <property type="evidence" value="ECO:0007669"/>
    <property type="project" value="InterPro"/>
</dbReference>
<reference evidence="7" key="1">
    <citation type="submission" date="2025-08" db="UniProtKB">
        <authorList>
            <consortium name="Ensembl"/>
        </authorList>
    </citation>
    <scope>IDENTIFICATION</scope>
</reference>
<dbReference type="SUPFAM" id="SSF103473">
    <property type="entry name" value="MFS general substrate transporter"/>
    <property type="match status" value="1"/>
</dbReference>
<dbReference type="Ensembl" id="ENSNMLT00000001760.1">
    <property type="protein sequence ID" value="ENSNMLP00000001533.1"/>
    <property type="gene ID" value="ENSNMLG00000001142.1"/>
</dbReference>
<feature type="transmembrane region" description="Helical" evidence="6">
    <location>
        <begin position="79"/>
        <end position="98"/>
    </location>
</feature>
<feature type="transmembrane region" description="Helical" evidence="6">
    <location>
        <begin position="366"/>
        <end position="390"/>
    </location>
</feature>
<dbReference type="InterPro" id="IPR011701">
    <property type="entry name" value="MFS"/>
</dbReference>
<dbReference type="FunFam" id="1.20.1250.20:FF:000448">
    <property type="entry name" value="Major facilitator superfamily domain containing 4B"/>
    <property type="match status" value="1"/>
</dbReference>
<evidence type="ECO:0000256" key="5">
    <source>
        <dbReference type="ARBA" id="ARBA00023136"/>
    </source>
</evidence>
<feature type="transmembrane region" description="Helical" evidence="6">
    <location>
        <begin position="307"/>
        <end position="327"/>
    </location>
</feature>
<feature type="transmembrane region" description="Helical" evidence="6">
    <location>
        <begin position="104"/>
        <end position="129"/>
    </location>
</feature>
<feature type="transmembrane region" description="Helical" evidence="6">
    <location>
        <begin position="239"/>
        <end position="263"/>
    </location>
</feature>
<keyword evidence="4 6" id="KW-1133">Transmembrane helix</keyword>
<feature type="transmembrane region" description="Helical" evidence="6">
    <location>
        <begin position="396"/>
        <end position="418"/>
    </location>
</feature>
<protein>
    <submittedName>
        <fullName evidence="7">Major facilitator superfamily domain containing 4B</fullName>
    </submittedName>
</protein>
<feature type="transmembrane region" description="Helical" evidence="6">
    <location>
        <begin position="333"/>
        <end position="354"/>
    </location>
</feature>
<evidence type="ECO:0000313" key="8">
    <source>
        <dbReference type="Proteomes" id="UP000694523"/>
    </source>
</evidence>
<accession>A0A8C6S811</accession>
<evidence type="ECO:0000313" key="7">
    <source>
        <dbReference type="Ensembl" id="ENSNMLP00000001533.1"/>
    </source>
</evidence>
<name>A0A8C6S811_9GOBI</name>
<evidence type="ECO:0000256" key="1">
    <source>
        <dbReference type="ARBA" id="ARBA00004141"/>
    </source>
</evidence>
<evidence type="ECO:0000256" key="4">
    <source>
        <dbReference type="ARBA" id="ARBA00022989"/>
    </source>
</evidence>
<keyword evidence="5 6" id="KW-0472">Membrane</keyword>
<dbReference type="Pfam" id="PF07690">
    <property type="entry name" value="MFS_1"/>
    <property type="match status" value="1"/>
</dbReference>
<reference evidence="7" key="2">
    <citation type="submission" date="2025-09" db="UniProtKB">
        <authorList>
            <consortium name="Ensembl"/>
        </authorList>
    </citation>
    <scope>IDENTIFICATION</scope>
</reference>
<evidence type="ECO:0000256" key="3">
    <source>
        <dbReference type="ARBA" id="ARBA00022692"/>
    </source>
</evidence>
<comment type="similarity">
    <text evidence="2">Belongs to the major facilitator superfamily.</text>
</comment>
<dbReference type="Proteomes" id="UP000694523">
    <property type="component" value="Unplaced"/>
</dbReference>
<feature type="transmembrane region" description="Helical" evidence="6">
    <location>
        <begin position="141"/>
        <end position="161"/>
    </location>
</feature>
<dbReference type="Gene3D" id="1.20.1250.20">
    <property type="entry name" value="MFS general substrate transporter like domains"/>
    <property type="match status" value="2"/>
</dbReference>
<dbReference type="FunFam" id="1.20.1250.20:FF:000508">
    <property type="entry name" value="Sodium-dependent glucose transporter 1"/>
    <property type="match status" value="1"/>
</dbReference>
<evidence type="ECO:0000256" key="2">
    <source>
        <dbReference type="ARBA" id="ARBA00008335"/>
    </source>
</evidence>
<feature type="transmembrane region" description="Helical" evidence="6">
    <location>
        <begin position="283"/>
        <end position="300"/>
    </location>
</feature>
<evidence type="ECO:0000256" key="6">
    <source>
        <dbReference type="SAM" id="Phobius"/>
    </source>
</evidence>
<proteinExistence type="inferred from homology"/>
<dbReference type="PANTHER" id="PTHR23121:SF9">
    <property type="entry name" value="SODIUM-DEPENDENT GLUCOSE TRANSPORTER 1"/>
    <property type="match status" value="1"/>
</dbReference>
<keyword evidence="8" id="KW-1185">Reference proteome</keyword>
<comment type="subcellular location">
    <subcellularLocation>
        <location evidence="1">Membrane</location>
        <topology evidence="1">Multi-pass membrane protein</topology>
    </subcellularLocation>
</comment>
<dbReference type="InterPro" id="IPR036259">
    <property type="entry name" value="MFS_trans_sf"/>
</dbReference>
<keyword evidence="3 6" id="KW-0812">Transmembrane</keyword>
<dbReference type="AlphaFoldDB" id="A0A8C6S811"/>